<dbReference type="STRING" id="2903.R1B635"/>
<dbReference type="Proteomes" id="UP000013827">
    <property type="component" value="Unassembled WGS sequence"/>
</dbReference>
<reference evidence="4" key="1">
    <citation type="journal article" date="2013" name="Nature">
        <title>Pan genome of the phytoplankton Emiliania underpins its global distribution.</title>
        <authorList>
            <person name="Read B.A."/>
            <person name="Kegel J."/>
            <person name="Klute M.J."/>
            <person name="Kuo A."/>
            <person name="Lefebvre S.C."/>
            <person name="Maumus F."/>
            <person name="Mayer C."/>
            <person name="Miller J."/>
            <person name="Monier A."/>
            <person name="Salamov A."/>
            <person name="Young J."/>
            <person name="Aguilar M."/>
            <person name="Claverie J.M."/>
            <person name="Frickenhaus S."/>
            <person name="Gonzalez K."/>
            <person name="Herman E.K."/>
            <person name="Lin Y.C."/>
            <person name="Napier J."/>
            <person name="Ogata H."/>
            <person name="Sarno A.F."/>
            <person name="Shmutz J."/>
            <person name="Schroeder D."/>
            <person name="de Vargas C."/>
            <person name="Verret F."/>
            <person name="von Dassow P."/>
            <person name="Valentin K."/>
            <person name="Van de Peer Y."/>
            <person name="Wheeler G."/>
            <person name="Dacks J.B."/>
            <person name="Delwiche C.F."/>
            <person name="Dyhrman S.T."/>
            <person name="Glockner G."/>
            <person name="John U."/>
            <person name="Richards T."/>
            <person name="Worden A.Z."/>
            <person name="Zhang X."/>
            <person name="Grigoriev I.V."/>
            <person name="Allen A.E."/>
            <person name="Bidle K."/>
            <person name="Borodovsky M."/>
            <person name="Bowler C."/>
            <person name="Brownlee C."/>
            <person name="Cock J.M."/>
            <person name="Elias M."/>
            <person name="Gladyshev V.N."/>
            <person name="Groth M."/>
            <person name="Guda C."/>
            <person name="Hadaegh A."/>
            <person name="Iglesias-Rodriguez M.D."/>
            <person name="Jenkins J."/>
            <person name="Jones B.M."/>
            <person name="Lawson T."/>
            <person name="Leese F."/>
            <person name="Lindquist E."/>
            <person name="Lobanov A."/>
            <person name="Lomsadze A."/>
            <person name="Malik S.B."/>
            <person name="Marsh M.E."/>
            <person name="Mackinder L."/>
            <person name="Mock T."/>
            <person name="Mueller-Roeber B."/>
            <person name="Pagarete A."/>
            <person name="Parker M."/>
            <person name="Probert I."/>
            <person name="Quesneville H."/>
            <person name="Raines C."/>
            <person name="Rensing S.A."/>
            <person name="Riano-Pachon D.M."/>
            <person name="Richier S."/>
            <person name="Rokitta S."/>
            <person name="Shiraiwa Y."/>
            <person name="Soanes D.M."/>
            <person name="van der Giezen M."/>
            <person name="Wahlund T.M."/>
            <person name="Williams B."/>
            <person name="Wilson W."/>
            <person name="Wolfe G."/>
            <person name="Wurch L.L."/>
        </authorList>
    </citation>
    <scope>NUCLEOTIDE SEQUENCE</scope>
</reference>
<keyword evidence="2" id="KW-0035">Amyloplast</keyword>
<dbReference type="PANTHER" id="PTHR45825:SF11">
    <property type="entry name" value="ALPHA AMYLASE DOMAIN-CONTAINING PROTEIN"/>
    <property type="match status" value="1"/>
</dbReference>
<keyword evidence="4" id="KW-1185">Reference proteome</keyword>
<sequence length="165" mass="16744">MAQLRASFPANFWASDPSSYFELGAFVSAAADFGVMPSLCEPSGLVGEEFLAAGTPLVCAATGGMRGRVSSSGAARNGLLFEAGQHMPLLLSLREAAALHADADAYAALRAAAAASATDVSHTARSWHAELLRLRACLRVAGGGGGSPFGRELPEAAEPVGRGAA</sequence>
<dbReference type="PANTHER" id="PTHR45825">
    <property type="entry name" value="GRANULE-BOUND STARCH SYNTHASE 1, CHLOROPLASTIC/AMYLOPLASTIC"/>
    <property type="match status" value="1"/>
</dbReference>
<dbReference type="Gene3D" id="3.40.50.2000">
    <property type="entry name" value="Glycogen Phosphorylase B"/>
    <property type="match status" value="2"/>
</dbReference>
<evidence type="ECO:0000313" key="3">
    <source>
        <dbReference type="EnsemblProtists" id="EOD04527"/>
    </source>
</evidence>
<name>A0A0D3HZU2_EMIH1</name>
<keyword evidence="2" id="KW-0934">Plastid</keyword>
<organism evidence="3 4">
    <name type="scientific">Emiliania huxleyi (strain CCMP1516)</name>
    <dbReference type="NCBI Taxonomy" id="280463"/>
    <lineage>
        <taxon>Eukaryota</taxon>
        <taxon>Haptista</taxon>
        <taxon>Haptophyta</taxon>
        <taxon>Prymnesiophyceae</taxon>
        <taxon>Isochrysidales</taxon>
        <taxon>Noelaerhabdaceae</taxon>
        <taxon>Emiliania</taxon>
    </lineage>
</organism>
<proteinExistence type="predicted"/>
<reference evidence="3" key="2">
    <citation type="submission" date="2024-10" db="UniProtKB">
        <authorList>
            <consortium name="EnsemblProtists"/>
        </authorList>
    </citation>
    <scope>IDENTIFICATION</scope>
</reference>
<dbReference type="GeneID" id="17250721"/>
<dbReference type="EnsemblProtists" id="EOD04527">
    <property type="protein sequence ID" value="EOD04527"/>
    <property type="gene ID" value="EMIHUDRAFT_439157"/>
</dbReference>
<dbReference type="AlphaFoldDB" id="A0A0D3HZU2"/>
<dbReference type="KEGG" id="ehx:EMIHUDRAFT_439157"/>
<dbReference type="SUPFAM" id="SSF53756">
    <property type="entry name" value="UDP-Glycosyltransferase/glycogen phosphorylase"/>
    <property type="match status" value="1"/>
</dbReference>
<evidence type="ECO:0008006" key="5">
    <source>
        <dbReference type="Google" id="ProtNLM"/>
    </source>
</evidence>
<dbReference type="HOGENOM" id="CLU_1613879_0_0_1"/>
<protein>
    <recommendedName>
        <fullName evidence="5">Glycosyl transferase family 1 domain-containing protein</fullName>
    </recommendedName>
</protein>
<evidence type="ECO:0000256" key="1">
    <source>
        <dbReference type="ARBA" id="ARBA00004602"/>
    </source>
</evidence>
<evidence type="ECO:0000256" key="2">
    <source>
        <dbReference type="ARBA" id="ARBA00023234"/>
    </source>
</evidence>
<comment type="subcellular location">
    <subcellularLocation>
        <location evidence="1">Plastid</location>
        <location evidence="1">Amyloplast</location>
    </subcellularLocation>
</comment>
<accession>A0A0D3HZU2</accession>
<evidence type="ECO:0000313" key="4">
    <source>
        <dbReference type="Proteomes" id="UP000013827"/>
    </source>
</evidence>
<dbReference type="PaxDb" id="2903-EOD04527"/>
<dbReference type="RefSeq" id="XP_005756956.1">
    <property type="nucleotide sequence ID" value="XM_005756899.1"/>
</dbReference>